<accession>A0A937AGD7</accession>
<feature type="chain" id="PRO_5037898503" description="Type 1 periplasmic binding fold superfamily protein" evidence="1">
    <location>
        <begin position="22"/>
        <end position="198"/>
    </location>
</feature>
<sequence length="198" mass="21102">MKKFNYLFLSALFVSSLSLMSCEDTETPEAENEEEVITDVTLTFTPEGGGAAVVGFAEDADGSGPGGLEVANTIALAANTTYELEIDLYNSIEEESISEEVAAEDEEHMFFFGFTEGLFTDPAGDGNIGADARGDALNYLDSDANNQPTGLLTEWTTAASGNGTFRVVLKHQPDIKSENSSSVDGSTDLNISWDITVN</sequence>
<keyword evidence="3" id="KW-1185">Reference proteome</keyword>
<evidence type="ECO:0000313" key="2">
    <source>
        <dbReference type="EMBL" id="MBL0766276.1"/>
    </source>
</evidence>
<dbReference type="Proteomes" id="UP000642920">
    <property type="component" value="Unassembled WGS sequence"/>
</dbReference>
<gene>
    <name evidence="2" type="ORF">JKP34_13495</name>
</gene>
<protein>
    <recommendedName>
        <fullName evidence="4">Type 1 periplasmic binding fold superfamily protein</fullName>
    </recommendedName>
</protein>
<keyword evidence="1" id="KW-0732">Signal</keyword>
<name>A0A937AGD7_9BACT</name>
<proteinExistence type="predicted"/>
<comment type="caution">
    <text evidence="2">The sequence shown here is derived from an EMBL/GenBank/DDBJ whole genome shotgun (WGS) entry which is preliminary data.</text>
</comment>
<dbReference type="PROSITE" id="PS51257">
    <property type="entry name" value="PROKAR_LIPOPROTEIN"/>
    <property type="match status" value="1"/>
</dbReference>
<evidence type="ECO:0000313" key="3">
    <source>
        <dbReference type="Proteomes" id="UP000642920"/>
    </source>
</evidence>
<reference evidence="2" key="1">
    <citation type="submission" date="2021-01" db="EMBL/GenBank/DDBJ databases">
        <title>Marivirga sp. nov., isolated from intertidal surface sediments.</title>
        <authorList>
            <person name="Zhang M."/>
        </authorList>
    </citation>
    <scope>NUCLEOTIDE SEQUENCE</scope>
    <source>
        <strain evidence="2">SM1354</strain>
    </source>
</reference>
<dbReference type="RefSeq" id="WP_201922462.1">
    <property type="nucleotide sequence ID" value="NZ_JAERQG010000003.1"/>
</dbReference>
<evidence type="ECO:0008006" key="4">
    <source>
        <dbReference type="Google" id="ProtNLM"/>
    </source>
</evidence>
<organism evidence="2 3">
    <name type="scientific">Marivirga atlantica</name>
    <dbReference type="NCBI Taxonomy" id="1548457"/>
    <lineage>
        <taxon>Bacteria</taxon>
        <taxon>Pseudomonadati</taxon>
        <taxon>Bacteroidota</taxon>
        <taxon>Cytophagia</taxon>
        <taxon>Cytophagales</taxon>
        <taxon>Marivirgaceae</taxon>
        <taxon>Marivirga</taxon>
    </lineage>
</organism>
<dbReference type="AlphaFoldDB" id="A0A937AGD7"/>
<dbReference type="EMBL" id="JAERQG010000003">
    <property type="protein sequence ID" value="MBL0766276.1"/>
    <property type="molecule type" value="Genomic_DNA"/>
</dbReference>
<feature type="signal peptide" evidence="1">
    <location>
        <begin position="1"/>
        <end position="21"/>
    </location>
</feature>
<evidence type="ECO:0000256" key="1">
    <source>
        <dbReference type="SAM" id="SignalP"/>
    </source>
</evidence>